<dbReference type="SUPFAM" id="SSF54593">
    <property type="entry name" value="Glyoxalase/Bleomycin resistance protein/Dihydroxybiphenyl dioxygenase"/>
    <property type="match status" value="1"/>
</dbReference>
<dbReference type="EMBL" id="JAEQMY010000002">
    <property type="protein sequence ID" value="MBL0402754.1"/>
    <property type="molecule type" value="Genomic_DNA"/>
</dbReference>
<evidence type="ECO:0000259" key="1">
    <source>
        <dbReference type="PROSITE" id="PS51819"/>
    </source>
</evidence>
<gene>
    <name evidence="2" type="ORF">JKG68_02115</name>
</gene>
<accession>A0A936ZAC5</accession>
<proteinExistence type="predicted"/>
<dbReference type="RefSeq" id="WP_202055445.1">
    <property type="nucleotide sequence ID" value="NZ_JAEQMY010000002.1"/>
</dbReference>
<organism evidence="2 3">
    <name type="scientific">Microvirga aerilata</name>
    <dbReference type="NCBI Taxonomy" id="670292"/>
    <lineage>
        <taxon>Bacteria</taxon>
        <taxon>Pseudomonadati</taxon>
        <taxon>Pseudomonadota</taxon>
        <taxon>Alphaproteobacteria</taxon>
        <taxon>Hyphomicrobiales</taxon>
        <taxon>Methylobacteriaceae</taxon>
        <taxon>Microvirga</taxon>
    </lineage>
</organism>
<dbReference type="PROSITE" id="PS51819">
    <property type="entry name" value="VOC"/>
    <property type="match status" value="1"/>
</dbReference>
<dbReference type="Proteomes" id="UP000605848">
    <property type="component" value="Unassembled WGS sequence"/>
</dbReference>
<name>A0A936ZAC5_9HYPH</name>
<reference evidence="2" key="1">
    <citation type="submission" date="2021-01" db="EMBL/GenBank/DDBJ databases">
        <title>Microvirga sp.</title>
        <authorList>
            <person name="Kim M.K."/>
        </authorList>
    </citation>
    <scope>NUCLEOTIDE SEQUENCE</scope>
    <source>
        <strain evidence="2">5420S-16</strain>
    </source>
</reference>
<protein>
    <submittedName>
        <fullName evidence="2">Glyoxalase</fullName>
    </submittedName>
</protein>
<evidence type="ECO:0000313" key="2">
    <source>
        <dbReference type="EMBL" id="MBL0402754.1"/>
    </source>
</evidence>
<dbReference type="InterPro" id="IPR029068">
    <property type="entry name" value="Glyas_Bleomycin-R_OHBP_Dase"/>
</dbReference>
<keyword evidence="3" id="KW-1185">Reference proteome</keyword>
<feature type="domain" description="VOC" evidence="1">
    <location>
        <begin position="3"/>
        <end position="115"/>
    </location>
</feature>
<dbReference type="PANTHER" id="PTHR39175">
    <property type="entry name" value="FAMILY PROTEIN, PUTATIVE (AFU_ORTHOLOGUE AFUA_3G15060)-RELATED"/>
    <property type="match status" value="1"/>
</dbReference>
<dbReference type="Gene3D" id="3.10.180.10">
    <property type="entry name" value="2,3-Dihydroxybiphenyl 1,2-Dioxygenase, domain 1"/>
    <property type="match status" value="1"/>
</dbReference>
<comment type="caution">
    <text evidence="2">The sequence shown here is derived from an EMBL/GenBank/DDBJ whole genome shotgun (WGS) entry which is preliminary data.</text>
</comment>
<evidence type="ECO:0000313" key="3">
    <source>
        <dbReference type="Proteomes" id="UP000605848"/>
    </source>
</evidence>
<dbReference type="PANTHER" id="PTHR39175:SF1">
    <property type="entry name" value="FAMILY PROTEIN, PUTATIVE (AFU_ORTHOLOGUE AFUA_3G15060)-RELATED"/>
    <property type="match status" value="1"/>
</dbReference>
<dbReference type="InterPro" id="IPR037523">
    <property type="entry name" value="VOC_core"/>
</dbReference>
<dbReference type="AlphaFoldDB" id="A0A936ZAC5"/>
<sequence>MLRLDHVQLAIPKGAEDQCGRLYVDLLGMKEAPKPSTLAGRGGLWLESGPVRIHLGVEEKFSPARKAHPAVATGNLDGLAQMLSEAGCEPTWDDAIPEVRRFFVSDPVGNRIEFL</sequence>